<name>A0ACB9PCS1_BAUVA</name>
<accession>A0ACB9PCS1</accession>
<organism evidence="1 2">
    <name type="scientific">Bauhinia variegata</name>
    <name type="common">Purple orchid tree</name>
    <name type="synonym">Phanera variegata</name>
    <dbReference type="NCBI Taxonomy" id="167791"/>
    <lineage>
        <taxon>Eukaryota</taxon>
        <taxon>Viridiplantae</taxon>
        <taxon>Streptophyta</taxon>
        <taxon>Embryophyta</taxon>
        <taxon>Tracheophyta</taxon>
        <taxon>Spermatophyta</taxon>
        <taxon>Magnoliopsida</taxon>
        <taxon>eudicotyledons</taxon>
        <taxon>Gunneridae</taxon>
        <taxon>Pentapetalae</taxon>
        <taxon>rosids</taxon>
        <taxon>fabids</taxon>
        <taxon>Fabales</taxon>
        <taxon>Fabaceae</taxon>
        <taxon>Cercidoideae</taxon>
        <taxon>Cercideae</taxon>
        <taxon>Bauhiniinae</taxon>
        <taxon>Bauhinia</taxon>
    </lineage>
</organism>
<comment type="caution">
    <text evidence="1">The sequence shown here is derived from an EMBL/GenBank/DDBJ whole genome shotgun (WGS) entry which is preliminary data.</text>
</comment>
<gene>
    <name evidence="1" type="ORF">L6164_013339</name>
</gene>
<evidence type="ECO:0000313" key="1">
    <source>
        <dbReference type="EMBL" id="KAI4346273.1"/>
    </source>
</evidence>
<dbReference type="Proteomes" id="UP000828941">
    <property type="component" value="Chromosome 5"/>
</dbReference>
<proteinExistence type="predicted"/>
<sequence>MNQDSPTEKQALKASISVSSSNSRDRGRGRDTGYGNHMSGSKFSFSSLNQEFQSNVSFGDCSSMKVMAKCDIKIKNKNGFVETIFDVLYVLDLKSNLLSANQLQEKGYVITIKQGVCEIYDPVRGAIAVVQISSNRLFLLKIETVQRSLWLDG</sequence>
<keyword evidence="2" id="KW-1185">Reference proteome</keyword>
<reference evidence="1 2" key="1">
    <citation type="journal article" date="2022" name="DNA Res.">
        <title>Chromosomal-level genome assembly of the orchid tree Bauhinia variegata (Leguminosae; Cercidoideae) supports the allotetraploid origin hypothesis of Bauhinia.</title>
        <authorList>
            <person name="Zhong Y."/>
            <person name="Chen Y."/>
            <person name="Zheng D."/>
            <person name="Pang J."/>
            <person name="Liu Y."/>
            <person name="Luo S."/>
            <person name="Meng S."/>
            <person name="Qian L."/>
            <person name="Wei D."/>
            <person name="Dai S."/>
            <person name="Zhou R."/>
        </authorList>
    </citation>
    <scope>NUCLEOTIDE SEQUENCE [LARGE SCALE GENOMIC DNA]</scope>
    <source>
        <strain evidence="1">BV-YZ2020</strain>
    </source>
</reference>
<evidence type="ECO:0000313" key="2">
    <source>
        <dbReference type="Proteomes" id="UP000828941"/>
    </source>
</evidence>
<protein>
    <submittedName>
        <fullName evidence="1">Uncharacterized protein</fullName>
    </submittedName>
</protein>
<dbReference type="EMBL" id="CM039430">
    <property type="protein sequence ID" value="KAI4346273.1"/>
    <property type="molecule type" value="Genomic_DNA"/>
</dbReference>